<organism evidence="3 4">
    <name type="scientific">Pseudomonas knackmussii (strain DSM 6978 / CCUG 54928 / LMG 23759 / B13)</name>
    <dbReference type="NCBI Taxonomy" id="1301098"/>
    <lineage>
        <taxon>Bacteria</taxon>
        <taxon>Pseudomonadati</taxon>
        <taxon>Pseudomonadota</taxon>
        <taxon>Gammaproteobacteria</taxon>
        <taxon>Pseudomonadales</taxon>
        <taxon>Pseudomonadaceae</taxon>
        <taxon>Pseudomonas</taxon>
    </lineage>
</organism>
<reference evidence="3 4" key="2">
    <citation type="submission" date="2014-05" db="EMBL/GenBank/DDBJ databases">
        <title>Genome sequence of the 3-chlorobenzoate degrading bacterium Pseudomonas knackmussii B13 shows multiple evidence for horizontal gene transfer.</title>
        <authorList>
            <person name="Miyazaki R."/>
            <person name="Bertelli C."/>
            <person name="Falquet L."/>
            <person name="Robinson-Rechavi M."/>
            <person name="Gharib W."/>
            <person name="Roy S."/>
            <person name="Van der Meer J.R."/>
        </authorList>
    </citation>
    <scope>NUCLEOTIDE SEQUENCE [LARGE SCALE GENOMIC DNA]</scope>
    <source>
        <strain evidence="3 4">B13</strain>
    </source>
</reference>
<dbReference type="PATRIC" id="fig|1301098.3.peg.2596"/>
<feature type="transmembrane region" description="Helical" evidence="1">
    <location>
        <begin position="649"/>
        <end position="670"/>
    </location>
</feature>
<dbReference type="Proteomes" id="UP000025241">
    <property type="component" value="Chromosome I"/>
</dbReference>
<dbReference type="RefSeq" id="WP_052355270.1">
    <property type="nucleotide sequence ID" value="NZ_HG322950.1"/>
</dbReference>
<keyword evidence="1" id="KW-1133">Transmembrane helix</keyword>
<name>A0A024HH16_PSEKB</name>
<keyword evidence="1" id="KW-0472">Membrane</keyword>
<reference evidence="3 4" key="1">
    <citation type="submission" date="2013-03" db="EMBL/GenBank/DDBJ databases">
        <authorList>
            <person name="Linke B."/>
        </authorList>
    </citation>
    <scope>NUCLEOTIDE SEQUENCE [LARGE SCALE GENOMIC DNA]</scope>
    <source>
        <strain evidence="3 4">B13</strain>
    </source>
</reference>
<feature type="transmembrane region" description="Helical" evidence="1">
    <location>
        <begin position="585"/>
        <end position="603"/>
    </location>
</feature>
<dbReference type="HOGENOM" id="CLU_360110_0_0_6"/>
<feature type="transmembrane region" description="Helical" evidence="1">
    <location>
        <begin position="493"/>
        <end position="517"/>
    </location>
</feature>
<dbReference type="InterPro" id="IPR018712">
    <property type="entry name" value="Tle1-like_cat"/>
</dbReference>
<accession>A0A024HH16</accession>
<gene>
    <name evidence="3" type="ORF">PKB_2587</name>
</gene>
<evidence type="ECO:0000313" key="4">
    <source>
        <dbReference type="Proteomes" id="UP000025241"/>
    </source>
</evidence>
<dbReference type="eggNOG" id="COG3673">
    <property type="taxonomic scope" value="Bacteria"/>
</dbReference>
<sequence length="926" mass="102217">MPKRLLLFSDGTGNSSAKAEKTNVWRLFQAVDLRDGSQKAYYDDGVGTSSNKYLAALGGAFGWGLKRNVIDLYKFVCRNYEDGDEICGFGFSRGAFTIRLLVGLIHFEGLVRPSSEEELDRLARAAYRHYRSERFHSFSPLVILMRGLRDAALRCYDALRQRAPYSPAWNTADVKIQFLGLWDTVEAYEVPIEALKKAIDLAIWPLVFADLKLSTNVVAARHALSLDDQRQTFHPLLWDEAGEDQMVAKGDVPPGRLLQVWFAGVHSNVGGGYPEDRLSLVPLHWIMSEASHAGVVLLPDAVDRVVMEKSACARLYDSRAGVATLYRYAPRRLEHWRKVDGSAILPIIDGSVIRRMVDGQDYYVPVPLPRNFRVLAPSGICKTIVQGVLQPTAPLQTVPLMGMTSAALRAEEAATWSACTALSNPPPGALAIVADTIWWRKLTYLLTLLFGALLLLMPTFASNLPEWAGSNSDELIRRGLQGLSYLLPNVSTLWTRAFSMAPDAFALLAAGLGASLYMSGRLKTRIGDRARLAWHRQFQPKYLAWQRQSERNGRNVTLVIGLLFAMSALAVWLGPAFEPAAAQNLMALELACTAVLTLLLAGWRSYRLKIVSAARDTLRASASPTTPLPRTFALQLAETLRRNKTLATWYGYLTDYLVPGLVILLFLVLLTESVIRLAFDIGDTRGSYCQASSSASGEASDIFDTASLCWNTGIQLEKGARYRITLKTRGDWFDAYQRADVAGRPSSTPVFVLFSPLKRQWLEDWFKPIARIGAKGNDEFALDPLAPFTEHRYENVDASRVKESATSPISDAEAQELMCEQPTPDDHRTLTAEITADASGTLYLYVNDAVLSWPFNVGHFYENNRGTAQVTVEHLHPDGSVRPLRSASPASPTADAQTLRCECPLQRQGTAAAPAAAPAACAPRLD</sequence>
<dbReference type="KEGG" id="pkc:PKB_2587"/>
<keyword evidence="4" id="KW-1185">Reference proteome</keyword>
<feature type="transmembrane region" description="Helical" evidence="1">
    <location>
        <begin position="442"/>
        <end position="461"/>
    </location>
</feature>
<protein>
    <recommendedName>
        <fullName evidence="2">T6SS Phospholipase effector Tle1-like catalytic domain-containing protein</fullName>
    </recommendedName>
</protein>
<dbReference type="Pfam" id="PF09994">
    <property type="entry name" value="T6SS_Tle1-like_cat"/>
    <property type="match status" value="1"/>
</dbReference>
<feature type="transmembrane region" description="Helical" evidence="1">
    <location>
        <begin position="556"/>
        <end position="573"/>
    </location>
</feature>
<feature type="domain" description="T6SS Phospholipase effector Tle1-like catalytic" evidence="2">
    <location>
        <begin position="3"/>
        <end position="289"/>
    </location>
</feature>
<proteinExistence type="predicted"/>
<dbReference type="AlphaFoldDB" id="A0A024HH16"/>
<dbReference type="PANTHER" id="PTHR33840">
    <property type="match status" value="1"/>
</dbReference>
<dbReference type="PANTHER" id="PTHR33840:SF1">
    <property type="entry name" value="TLE1 PHOSPHOLIPASE DOMAIN-CONTAINING PROTEIN"/>
    <property type="match status" value="1"/>
</dbReference>
<dbReference type="EMBL" id="HG322950">
    <property type="protein sequence ID" value="CDF83934.1"/>
    <property type="molecule type" value="Genomic_DNA"/>
</dbReference>
<evidence type="ECO:0000256" key="1">
    <source>
        <dbReference type="SAM" id="Phobius"/>
    </source>
</evidence>
<evidence type="ECO:0000259" key="2">
    <source>
        <dbReference type="Pfam" id="PF09994"/>
    </source>
</evidence>
<evidence type="ECO:0000313" key="3">
    <source>
        <dbReference type="EMBL" id="CDF83934.1"/>
    </source>
</evidence>
<keyword evidence="1" id="KW-0812">Transmembrane</keyword>